<dbReference type="STRING" id="1108045.GORHZ_070_00080"/>
<feature type="binding site" evidence="10">
    <location>
        <position position="180"/>
    </location>
    <ligand>
        <name>FAD</name>
        <dbReference type="ChEBI" id="CHEBI:57692"/>
    </ligand>
</feature>
<protein>
    <submittedName>
        <fullName evidence="13">Putative ferredoxin--NADP(+) reductase</fullName>
    </submittedName>
</protein>
<feature type="binding site" evidence="10">
    <location>
        <begin position="472"/>
        <end position="474"/>
    </location>
    <ligand>
        <name>FAD</name>
        <dbReference type="ChEBI" id="CHEBI:57692"/>
    </ligand>
</feature>
<keyword evidence="6 11" id="KW-0521">NADP</keyword>
<evidence type="ECO:0000256" key="6">
    <source>
        <dbReference type="ARBA" id="ARBA00022857"/>
    </source>
</evidence>
<comment type="cofactor">
    <cofactor evidence="1 10">
        <name>FAD</name>
        <dbReference type="ChEBI" id="CHEBI:57692"/>
    </cofactor>
</comment>
<evidence type="ECO:0000256" key="8">
    <source>
        <dbReference type="ARBA" id="ARBA00023004"/>
    </source>
</evidence>
<dbReference type="PIRSF" id="PIRSF000362">
    <property type="entry name" value="FNR"/>
    <property type="match status" value="1"/>
</dbReference>
<feature type="domain" description="4Fe-4S ferredoxin-type" evidence="12">
    <location>
        <begin position="1"/>
        <end position="29"/>
    </location>
</feature>
<dbReference type="PRINTS" id="PR00419">
    <property type="entry name" value="ADXRDTASE"/>
</dbReference>
<dbReference type="PROSITE" id="PS51379">
    <property type="entry name" value="4FE4S_FER_2"/>
    <property type="match status" value="2"/>
</dbReference>
<dbReference type="SUPFAM" id="SSF51971">
    <property type="entry name" value="Nucleotide-binding domain"/>
    <property type="match status" value="1"/>
</dbReference>
<evidence type="ECO:0000256" key="2">
    <source>
        <dbReference type="ARBA" id="ARBA00008312"/>
    </source>
</evidence>
<dbReference type="GO" id="GO:0016491">
    <property type="term" value="F:oxidoreductase activity"/>
    <property type="evidence" value="ECO:0007669"/>
    <property type="project" value="UniProtKB-KW"/>
</dbReference>
<feature type="binding site" evidence="11">
    <location>
        <begin position="251"/>
        <end position="254"/>
    </location>
    <ligand>
        <name>NADP(+)</name>
        <dbReference type="ChEBI" id="CHEBI:58349"/>
    </ligand>
</feature>
<feature type="binding site" evidence="11">
    <location>
        <position position="472"/>
    </location>
    <ligand>
        <name>NADP(+)</name>
        <dbReference type="ChEBI" id="CHEBI:58349"/>
    </ligand>
</feature>
<reference evidence="13 14" key="1">
    <citation type="submission" date="2012-08" db="EMBL/GenBank/DDBJ databases">
        <title>Whole genome shotgun sequence of Gordonia rhizosphera NBRC 16068.</title>
        <authorList>
            <person name="Takarada H."/>
            <person name="Isaki S."/>
            <person name="Hosoyama A."/>
            <person name="Tsuchikane K."/>
            <person name="Katsumata H."/>
            <person name="Baba S."/>
            <person name="Ohji S."/>
            <person name="Yamazaki S."/>
            <person name="Fujita N."/>
        </authorList>
    </citation>
    <scope>NUCLEOTIDE SEQUENCE [LARGE SCALE GENOMIC DNA]</scope>
    <source>
        <strain evidence="13 14">NBRC 16068</strain>
    </source>
</reference>
<evidence type="ECO:0000256" key="10">
    <source>
        <dbReference type="PIRSR" id="PIRSR000362-1"/>
    </source>
</evidence>
<comment type="caution">
    <text evidence="13">The sequence shown here is derived from an EMBL/GenBank/DDBJ whole genome shotgun (WGS) entry which is preliminary data.</text>
</comment>
<evidence type="ECO:0000256" key="7">
    <source>
        <dbReference type="ARBA" id="ARBA00023002"/>
    </source>
</evidence>
<feature type="binding site" evidence="10">
    <location>
        <position position="136"/>
    </location>
    <ligand>
        <name>FAD</name>
        <dbReference type="ChEBI" id="CHEBI:57692"/>
    </ligand>
</feature>
<organism evidence="13 14">
    <name type="scientific">Gordonia rhizosphera NBRC 16068</name>
    <dbReference type="NCBI Taxonomy" id="1108045"/>
    <lineage>
        <taxon>Bacteria</taxon>
        <taxon>Bacillati</taxon>
        <taxon>Actinomycetota</taxon>
        <taxon>Actinomycetes</taxon>
        <taxon>Mycobacteriales</taxon>
        <taxon>Gordoniaceae</taxon>
        <taxon>Gordonia</taxon>
    </lineage>
</organism>
<dbReference type="InterPro" id="IPR055275">
    <property type="entry name" value="Ferredox_Rdtase"/>
</dbReference>
<keyword evidence="8" id="KW-0408">Iron</keyword>
<feature type="binding site" evidence="11">
    <location>
        <position position="308"/>
    </location>
    <ligand>
        <name>NADP(+)</name>
        <dbReference type="ChEBI" id="CHEBI:58349"/>
    </ligand>
</feature>
<keyword evidence="9" id="KW-0411">Iron-sulfur</keyword>
<dbReference type="Pfam" id="PF00037">
    <property type="entry name" value="Fer4"/>
    <property type="match status" value="1"/>
</dbReference>
<keyword evidence="5 10" id="KW-0274">FAD</keyword>
<dbReference type="Gene3D" id="3.30.70.20">
    <property type="match status" value="1"/>
</dbReference>
<proteinExistence type="inferred from homology"/>
<keyword evidence="14" id="KW-1185">Reference proteome</keyword>
<evidence type="ECO:0000313" key="14">
    <source>
        <dbReference type="Proteomes" id="UP000008363"/>
    </source>
</evidence>
<dbReference type="InterPro" id="IPR036188">
    <property type="entry name" value="FAD/NAD-bd_sf"/>
</dbReference>
<dbReference type="PANTHER" id="PTHR48467:SF1">
    <property type="entry name" value="GLUTAMATE SYNTHASE 1 [NADH], CHLOROPLASTIC-LIKE"/>
    <property type="match status" value="1"/>
</dbReference>
<dbReference type="InterPro" id="IPR017900">
    <property type="entry name" value="4Fe4S_Fe_S_CS"/>
</dbReference>
<feature type="binding site" evidence="10">
    <location>
        <position position="144"/>
    </location>
    <ligand>
        <name>FAD</name>
        <dbReference type="ChEBI" id="CHEBI:57692"/>
    </ligand>
</feature>
<dbReference type="RefSeq" id="WP_006332025.1">
    <property type="nucleotide sequence ID" value="NZ_BAHC01000070.1"/>
</dbReference>
<feature type="binding site" evidence="11">
    <location>
        <begin position="296"/>
        <end position="297"/>
    </location>
    <ligand>
        <name>NADP(+)</name>
        <dbReference type="ChEBI" id="CHEBI:58349"/>
    </ligand>
</feature>
<evidence type="ECO:0000256" key="4">
    <source>
        <dbReference type="ARBA" id="ARBA00022723"/>
    </source>
</evidence>
<dbReference type="CDD" id="cd04410">
    <property type="entry name" value="DMSOR_beta-like"/>
    <property type="match status" value="1"/>
</dbReference>
<dbReference type="PANTHER" id="PTHR48467">
    <property type="entry name" value="GLUTAMATE SYNTHASE 1 [NADH], CHLOROPLASTIC-LIKE"/>
    <property type="match status" value="1"/>
</dbReference>
<dbReference type="GO" id="GO:0046872">
    <property type="term" value="F:metal ion binding"/>
    <property type="evidence" value="ECO:0007669"/>
    <property type="project" value="UniProtKB-KW"/>
</dbReference>
<accession>K6V1F7</accession>
<sequence length="564" mass="61697">MAYVITQACCNDASCIPVCPVNCIHPTPDEAPFMRTEMLHIDPEACIDCGACVEECPVEAIVAEDELTEEEEPYRELNADYFRVHPFDGAPPDFESPGPVEDLADLRVAIVGSGPSAFFAAMALDDLRGPVVQMYERLYTPFGLVRYGVAPDHQTTKAVTRQFASLHRSKTFTLNLGVEVGKHVSHEELLAHNHAVVYAVGASSDRRMEIAGEDLPGSHAATEFVGWYNGHPDHTHHTFDLSGTRAVIVGNGNVALDVARILLSDPEHLHTDSDIADHALEALRNSRIKEVVVVGRRGIAQAGYTNPEMIALCNLPDVDVIFDPSEVRTDDVVQHVLDDEETESSVDFKVRFAQEHAGTGTGRSKRLVMRFLASPMRIHGEGRVESVEIALNRLEVDDDGSVSATATGATDVIDTGLVFRSVGYRGVAVPGVPFDERRGVIANEHGRVIDPETREQLRGVYTTGWIKRGPSGAIGTNKKCADDVVKSLVEDFLAETLDSPASSQEDLDETIASRQPDRLDFEDWTRLDRAEREAGGSRGRPRIKFIDAGTMLDVVRSGRQALDI</sequence>
<keyword evidence="3" id="KW-0285">Flavoprotein</keyword>
<feature type="domain" description="4Fe-4S ferredoxin-type" evidence="12">
    <location>
        <begin position="37"/>
        <end position="66"/>
    </location>
</feature>
<gene>
    <name evidence="13" type="ORF">GORHZ_070_00080</name>
</gene>
<dbReference type="InterPro" id="IPR021163">
    <property type="entry name" value="Ferredox_Rdtase_adrenod"/>
</dbReference>
<keyword evidence="4" id="KW-0479">Metal-binding</keyword>
<dbReference type="SUPFAM" id="SSF54862">
    <property type="entry name" value="4Fe-4S ferredoxins"/>
    <property type="match status" value="1"/>
</dbReference>
<dbReference type="OrthoDB" id="289202at2"/>
<evidence type="ECO:0000256" key="5">
    <source>
        <dbReference type="ARBA" id="ARBA00022827"/>
    </source>
</evidence>
<evidence type="ECO:0000313" key="13">
    <source>
        <dbReference type="EMBL" id="GAB89753.1"/>
    </source>
</evidence>
<feature type="binding site" evidence="10">
    <location>
        <position position="465"/>
    </location>
    <ligand>
        <name>FAD</name>
        <dbReference type="ChEBI" id="CHEBI:57692"/>
    </ligand>
</feature>
<comment type="similarity">
    <text evidence="2">Belongs to the ferredoxin--NADP reductase type 1 family.</text>
</comment>
<dbReference type="GO" id="GO:0051536">
    <property type="term" value="F:iron-sulfur cluster binding"/>
    <property type="evidence" value="ECO:0007669"/>
    <property type="project" value="UniProtKB-KW"/>
</dbReference>
<dbReference type="Gene3D" id="3.50.50.60">
    <property type="entry name" value="FAD/NAD(P)-binding domain"/>
    <property type="match status" value="1"/>
</dbReference>
<evidence type="ECO:0000256" key="9">
    <source>
        <dbReference type="ARBA" id="ARBA00023014"/>
    </source>
</evidence>
<evidence type="ECO:0000259" key="12">
    <source>
        <dbReference type="PROSITE" id="PS51379"/>
    </source>
</evidence>
<dbReference type="Proteomes" id="UP000008363">
    <property type="component" value="Unassembled WGS sequence"/>
</dbReference>
<dbReference type="Gene3D" id="3.40.50.720">
    <property type="entry name" value="NAD(P)-binding Rossmann-like Domain"/>
    <property type="match status" value="1"/>
</dbReference>
<dbReference type="InterPro" id="IPR017896">
    <property type="entry name" value="4Fe4S_Fe-S-bd"/>
</dbReference>
<evidence type="ECO:0000256" key="3">
    <source>
        <dbReference type="ARBA" id="ARBA00022630"/>
    </source>
</evidence>
<dbReference type="eggNOG" id="COG0493">
    <property type="taxonomic scope" value="Bacteria"/>
</dbReference>
<feature type="binding site" evidence="10">
    <location>
        <position position="116"/>
    </location>
    <ligand>
        <name>FAD</name>
        <dbReference type="ChEBI" id="CHEBI:57692"/>
    </ligand>
</feature>
<keyword evidence="7" id="KW-0560">Oxidoreductase</keyword>
<evidence type="ECO:0000256" key="1">
    <source>
        <dbReference type="ARBA" id="ARBA00001974"/>
    </source>
</evidence>
<dbReference type="EMBL" id="BAHC01000070">
    <property type="protein sequence ID" value="GAB89753.1"/>
    <property type="molecule type" value="Genomic_DNA"/>
</dbReference>
<name>K6V1F7_9ACTN</name>
<dbReference type="PROSITE" id="PS00198">
    <property type="entry name" value="4FE4S_FER_1"/>
    <property type="match status" value="1"/>
</dbReference>
<evidence type="ECO:0000256" key="11">
    <source>
        <dbReference type="PIRSR" id="PIRSR000362-2"/>
    </source>
</evidence>
<dbReference type="AlphaFoldDB" id="K6V1F7"/>